<sequence length="191" mass="22147">MNIVKSQNWVDVSEMSTNDVPDNVYDWLTPAAYKLSDGIRRTYETFELVRINEGIGRLTEYEKPYIKGEYAYIRQIFLLGDGHPQVYARTVVPLKMYTAYKSLFDELGDKPIGENLLYNNPGITRSPFSISAFNMACLPFMSYSPEGRFARRQEYILSMPIWNRQSVFKLLDLPFALITESFLPTIKKLKN</sequence>
<dbReference type="GO" id="GO:0005829">
    <property type="term" value="C:cytosol"/>
    <property type="evidence" value="ECO:0007669"/>
    <property type="project" value="TreeGrafter"/>
</dbReference>
<dbReference type="Pfam" id="PF04345">
    <property type="entry name" value="Chor_lyase"/>
    <property type="match status" value="1"/>
</dbReference>
<evidence type="ECO:0000256" key="3">
    <source>
        <dbReference type="ARBA" id="ARBA00023239"/>
    </source>
</evidence>
<evidence type="ECO:0000256" key="2">
    <source>
        <dbReference type="ARBA" id="ARBA00022688"/>
    </source>
</evidence>
<gene>
    <name evidence="4" type="ORF">JL102_09230</name>
</gene>
<dbReference type="GO" id="GO:0006744">
    <property type="term" value="P:ubiquinone biosynthetic process"/>
    <property type="evidence" value="ECO:0007669"/>
    <property type="project" value="UniProtKB-KW"/>
</dbReference>
<reference evidence="4" key="1">
    <citation type="submission" date="2021-01" db="EMBL/GenBank/DDBJ databases">
        <title>Fulvivirga kasyanovii gen. nov., sp nov., a novel member of the phylum Bacteroidetes isolated from seawater in a mussel farm.</title>
        <authorList>
            <person name="Zhao L.-H."/>
            <person name="Wang Z.-J."/>
        </authorList>
    </citation>
    <scope>NUCLEOTIDE SEQUENCE</scope>
    <source>
        <strain evidence="4">2943</strain>
    </source>
</reference>
<keyword evidence="1" id="KW-0963">Cytoplasm</keyword>
<dbReference type="RefSeq" id="WP_202244098.1">
    <property type="nucleotide sequence ID" value="NZ_JAESIY010000004.1"/>
</dbReference>
<dbReference type="PANTHER" id="PTHR38683:SF1">
    <property type="entry name" value="CHORISMATE PYRUVATE-LYASE"/>
    <property type="match status" value="1"/>
</dbReference>
<dbReference type="GO" id="GO:0008813">
    <property type="term" value="F:chorismate lyase activity"/>
    <property type="evidence" value="ECO:0007669"/>
    <property type="project" value="InterPro"/>
</dbReference>
<evidence type="ECO:0000313" key="4">
    <source>
        <dbReference type="EMBL" id="MBL3656311.1"/>
    </source>
</evidence>
<proteinExistence type="predicted"/>
<dbReference type="InterPro" id="IPR007440">
    <property type="entry name" value="Chorismate--pyruvate_lyase"/>
</dbReference>
<dbReference type="Proteomes" id="UP000659388">
    <property type="component" value="Unassembled WGS sequence"/>
</dbReference>
<dbReference type="AlphaFoldDB" id="A0A937F790"/>
<organism evidence="4 5">
    <name type="scientific">Fulvivirga sediminis</name>
    <dbReference type="NCBI Taxonomy" id="2803949"/>
    <lineage>
        <taxon>Bacteria</taxon>
        <taxon>Pseudomonadati</taxon>
        <taxon>Bacteroidota</taxon>
        <taxon>Cytophagia</taxon>
        <taxon>Cytophagales</taxon>
        <taxon>Fulvivirgaceae</taxon>
        <taxon>Fulvivirga</taxon>
    </lineage>
</organism>
<accession>A0A937F790</accession>
<dbReference type="PANTHER" id="PTHR38683">
    <property type="entry name" value="CHORISMATE PYRUVATE-LYASE"/>
    <property type="match status" value="1"/>
</dbReference>
<dbReference type="SUPFAM" id="SSF64288">
    <property type="entry name" value="Chorismate lyase-like"/>
    <property type="match status" value="1"/>
</dbReference>
<name>A0A937F790_9BACT</name>
<evidence type="ECO:0000313" key="5">
    <source>
        <dbReference type="Proteomes" id="UP000659388"/>
    </source>
</evidence>
<comment type="caution">
    <text evidence="4">The sequence shown here is derived from an EMBL/GenBank/DDBJ whole genome shotgun (WGS) entry which is preliminary data.</text>
</comment>
<dbReference type="EMBL" id="JAESIY010000004">
    <property type="protein sequence ID" value="MBL3656311.1"/>
    <property type="molecule type" value="Genomic_DNA"/>
</dbReference>
<keyword evidence="2" id="KW-0831">Ubiquinone biosynthesis</keyword>
<dbReference type="InterPro" id="IPR028978">
    <property type="entry name" value="Chorismate_lyase_/UTRA_dom_sf"/>
</dbReference>
<keyword evidence="5" id="KW-1185">Reference proteome</keyword>
<keyword evidence="3 4" id="KW-0456">Lyase</keyword>
<evidence type="ECO:0000256" key="1">
    <source>
        <dbReference type="ARBA" id="ARBA00022490"/>
    </source>
</evidence>
<protein>
    <submittedName>
        <fullName evidence="4">Chorismate lyase</fullName>
    </submittedName>
</protein>
<dbReference type="Gene3D" id="3.40.1410.10">
    <property type="entry name" value="Chorismate lyase-like"/>
    <property type="match status" value="1"/>
</dbReference>